<organism evidence="1 2">
    <name type="scientific">Paramecium primaurelia</name>
    <dbReference type="NCBI Taxonomy" id="5886"/>
    <lineage>
        <taxon>Eukaryota</taxon>
        <taxon>Sar</taxon>
        <taxon>Alveolata</taxon>
        <taxon>Ciliophora</taxon>
        <taxon>Intramacronucleata</taxon>
        <taxon>Oligohymenophorea</taxon>
        <taxon>Peniculida</taxon>
        <taxon>Parameciidae</taxon>
        <taxon>Paramecium</taxon>
    </lineage>
</organism>
<keyword evidence="2" id="KW-1185">Reference proteome</keyword>
<comment type="caution">
    <text evidence="1">The sequence shown here is derived from an EMBL/GenBank/DDBJ whole genome shotgun (WGS) entry which is preliminary data.</text>
</comment>
<reference evidence="1" key="1">
    <citation type="submission" date="2021-01" db="EMBL/GenBank/DDBJ databases">
        <authorList>
            <consortium name="Genoscope - CEA"/>
            <person name="William W."/>
        </authorList>
    </citation>
    <scope>NUCLEOTIDE SEQUENCE</scope>
</reference>
<evidence type="ECO:0000313" key="1">
    <source>
        <dbReference type="EMBL" id="CAD8068953.1"/>
    </source>
</evidence>
<proteinExistence type="predicted"/>
<dbReference type="AlphaFoldDB" id="A0A8S1LTK0"/>
<accession>A0A8S1LTK0</accession>
<dbReference type="OMA" id="NLERQAY"/>
<name>A0A8S1LTK0_PARPR</name>
<sequence>MNSLDRLKQQFQKTTSSLSNFHKTAANLERQAYFQGQFDILAQIISFPSIDGLMEWVRKKSDEVLQILEKNSVRYQISKHPLLTSEPAAFKMKTTFLEEPQPQYFQQQPQMQMNQSSFEEENCNSYYTQNNSQYDYRKRRKEQQYTNF</sequence>
<gene>
    <name evidence="1" type="ORF">PPRIM_AZ9-3.1.T0430121</name>
</gene>
<dbReference type="Proteomes" id="UP000688137">
    <property type="component" value="Unassembled WGS sequence"/>
</dbReference>
<dbReference type="EMBL" id="CAJJDM010000043">
    <property type="protein sequence ID" value="CAD8068953.1"/>
    <property type="molecule type" value="Genomic_DNA"/>
</dbReference>
<evidence type="ECO:0000313" key="2">
    <source>
        <dbReference type="Proteomes" id="UP000688137"/>
    </source>
</evidence>
<protein>
    <submittedName>
        <fullName evidence="1">Uncharacterized protein</fullName>
    </submittedName>
</protein>